<evidence type="ECO:0000256" key="3">
    <source>
        <dbReference type="SAM" id="SignalP"/>
    </source>
</evidence>
<reference evidence="5" key="2">
    <citation type="journal article" date="2020" name="BMC">
        <title>Leishmania infection induces a limited differential gene expression in the sand fly midgut.</title>
        <authorList>
            <person name="Coutinho-Abreu I.V."/>
            <person name="Serafim T.D."/>
            <person name="Meneses C."/>
            <person name="Kamhawi S."/>
            <person name="Oliveira F."/>
            <person name="Valenzuela J.G."/>
        </authorList>
    </citation>
    <scope>NUCLEOTIDE SEQUENCE</scope>
    <source>
        <strain evidence="5">Jacobina</strain>
        <tissue evidence="5">Midgut</tissue>
    </source>
</reference>
<comment type="similarity">
    <text evidence="2">Belongs to the peptidase S1 family. CLIP subfamily.</text>
</comment>
<reference evidence="7" key="1">
    <citation type="submission" date="2012-05" db="EMBL/GenBank/DDBJ databases">
        <title>Whole Genome Assembly of Lutzomyia longipalpis.</title>
        <authorList>
            <person name="Richards S."/>
            <person name="Qu C."/>
            <person name="Dillon R."/>
            <person name="Worley K."/>
            <person name="Scherer S."/>
            <person name="Batterton M."/>
            <person name="Taylor A."/>
            <person name="Hawes A."/>
            <person name="Hernandez B."/>
            <person name="Kovar C."/>
            <person name="Mandapat C."/>
            <person name="Pham C."/>
            <person name="Qu C."/>
            <person name="Jing C."/>
            <person name="Bess C."/>
            <person name="Bandaranaike D."/>
            <person name="Ngo D."/>
            <person name="Ongeri F."/>
            <person name="Arias F."/>
            <person name="Lara F."/>
            <person name="Weissenberger G."/>
            <person name="Kamau G."/>
            <person name="Han H."/>
            <person name="Shen H."/>
            <person name="Dinh H."/>
            <person name="Khalil I."/>
            <person name="Jones J."/>
            <person name="Shafer J."/>
            <person name="Jayaseelan J."/>
            <person name="Quiroz J."/>
            <person name="Blankenburg K."/>
            <person name="Nguyen L."/>
            <person name="Jackson L."/>
            <person name="Francisco L."/>
            <person name="Tang L.-Y."/>
            <person name="Pu L.-L."/>
            <person name="Perales L."/>
            <person name="Lorensuhewa L."/>
            <person name="Munidasa M."/>
            <person name="Coyle M."/>
            <person name="Taylor M."/>
            <person name="Puazo M."/>
            <person name="Firestine M."/>
            <person name="Scheel M."/>
            <person name="Javaid M."/>
            <person name="Wang M."/>
            <person name="Li M."/>
            <person name="Tabassum N."/>
            <person name="Saada N."/>
            <person name="Osuji N."/>
            <person name="Aqrawi P."/>
            <person name="Fu Q."/>
            <person name="Thornton R."/>
            <person name="Raj R."/>
            <person name="Goodspeed R."/>
            <person name="Mata R."/>
            <person name="Najjar R."/>
            <person name="Gubbala S."/>
            <person name="Lee S."/>
            <person name="Denson S."/>
            <person name="Patil S."/>
            <person name="Macmil S."/>
            <person name="Qi S."/>
            <person name="Matskevitch T."/>
            <person name="Palculict T."/>
            <person name="Mathew T."/>
            <person name="Vee V."/>
            <person name="Velamala V."/>
            <person name="Korchina V."/>
            <person name="Cai W."/>
            <person name="Liu W."/>
            <person name="Dai W."/>
            <person name="Zou X."/>
            <person name="Zhu Y."/>
            <person name="Zhang Y."/>
            <person name="Wu Y.-Q."/>
            <person name="Xin Y."/>
            <person name="Nazarath L."/>
            <person name="Kovar C."/>
            <person name="Han Y."/>
            <person name="Muzny D."/>
            <person name="Gibbs R."/>
        </authorList>
    </citation>
    <scope>NUCLEOTIDE SEQUENCE [LARGE SCALE GENOMIC DNA]</scope>
    <source>
        <strain evidence="7">Jacobina</strain>
    </source>
</reference>
<protein>
    <submittedName>
        <fullName evidence="5">Putative trypsin-like serine protease</fullName>
    </submittedName>
</protein>
<dbReference type="Proteomes" id="UP000092461">
    <property type="component" value="Unassembled WGS sequence"/>
</dbReference>
<dbReference type="EMBL" id="AJWK01031522">
    <property type="status" value="NOT_ANNOTATED_CDS"/>
    <property type="molecule type" value="Genomic_DNA"/>
</dbReference>
<dbReference type="PROSITE" id="PS50240">
    <property type="entry name" value="TRYPSIN_DOM"/>
    <property type="match status" value="3"/>
</dbReference>
<keyword evidence="7" id="KW-1185">Reference proteome</keyword>
<dbReference type="SMART" id="SM00020">
    <property type="entry name" value="Tryp_SPc"/>
    <property type="match status" value="2"/>
</dbReference>
<dbReference type="FunFam" id="2.40.10.10:FF:000068">
    <property type="entry name" value="transmembrane protease serine 2"/>
    <property type="match status" value="3"/>
</dbReference>
<organism evidence="6 7">
    <name type="scientific">Lutzomyia longipalpis</name>
    <name type="common">Sand fly</name>
    <dbReference type="NCBI Taxonomy" id="7200"/>
    <lineage>
        <taxon>Eukaryota</taxon>
        <taxon>Metazoa</taxon>
        <taxon>Ecdysozoa</taxon>
        <taxon>Arthropoda</taxon>
        <taxon>Hexapoda</taxon>
        <taxon>Insecta</taxon>
        <taxon>Pterygota</taxon>
        <taxon>Neoptera</taxon>
        <taxon>Endopterygota</taxon>
        <taxon>Diptera</taxon>
        <taxon>Nematocera</taxon>
        <taxon>Psychodoidea</taxon>
        <taxon>Psychodidae</taxon>
        <taxon>Lutzomyia</taxon>
        <taxon>Lutzomyia</taxon>
    </lineage>
</organism>
<feature type="signal peptide" evidence="3">
    <location>
        <begin position="1"/>
        <end position="18"/>
    </location>
</feature>
<dbReference type="CDD" id="cd00190">
    <property type="entry name" value="Tryp_SPc"/>
    <property type="match status" value="1"/>
</dbReference>
<keyword evidence="5" id="KW-0645">Protease</keyword>
<evidence type="ECO:0000256" key="2">
    <source>
        <dbReference type="ARBA" id="ARBA00024195"/>
    </source>
</evidence>
<evidence type="ECO:0000256" key="1">
    <source>
        <dbReference type="ARBA" id="ARBA00023157"/>
    </source>
</evidence>
<evidence type="ECO:0000313" key="5">
    <source>
        <dbReference type="EMBL" id="MBC1178305.1"/>
    </source>
</evidence>
<dbReference type="PANTHER" id="PTHR24250:SF50">
    <property type="entry name" value="PEPTIDASE S1 DOMAIN-CONTAINING PROTEIN"/>
    <property type="match status" value="1"/>
</dbReference>
<keyword evidence="5" id="KW-0378">Hydrolase</keyword>
<feature type="domain" description="Peptidase S1" evidence="4">
    <location>
        <begin position="30"/>
        <end position="154"/>
    </location>
</feature>
<dbReference type="InterPro" id="IPR043504">
    <property type="entry name" value="Peptidase_S1_PA_chymotrypsin"/>
</dbReference>
<evidence type="ECO:0000259" key="4">
    <source>
        <dbReference type="PROSITE" id="PS50240"/>
    </source>
</evidence>
<dbReference type="VEuPathDB" id="VectorBase:LLONM1_011209"/>
<dbReference type="GO" id="GO:0004252">
    <property type="term" value="F:serine-type endopeptidase activity"/>
    <property type="evidence" value="ECO:0007669"/>
    <property type="project" value="InterPro"/>
</dbReference>
<dbReference type="EMBL" id="AJWK01031521">
    <property type="status" value="NOT_ANNOTATED_CDS"/>
    <property type="molecule type" value="Genomic_DNA"/>
</dbReference>
<feature type="domain" description="Peptidase S1" evidence="4">
    <location>
        <begin position="165"/>
        <end position="400"/>
    </location>
</feature>
<dbReference type="Gene3D" id="2.40.10.10">
    <property type="entry name" value="Trypsin-like serine proteases"/>
    <property type="match status" value="5"/>
</dbReference>
<dbReference type="EnsemblMetazoa" id="LLOJ009192-RA">
    <property type="protein sequence ID" value="LLOJ009192-PA"/>
    <property type="gene ID" value="LLOJ009192"/>
</dbReference>
<proteinExistence type="inferred from homology"/>
<feature type="chain" id="PRO_5044555544" evidence="3">
    <location>
        <begin position="19"/>
        <end position="566"/>
    </location>
</feature>
<sequence length="566" mass="60747">MIWKFFIIGFICVVGVFSRSVDVEDSQSFMTGGQEAFAGQFPHVASVRNTANLHLCGGFIINNNWVVSVAGCTANRTPADTWIIIGVLFLTSGGTNVFTSNIINHPDYAPIGVLNDISLLQTRDSITFSNIVQPLELGSTFIGSGLQATFAGWGSVDVEDSQNFMTGGQEAFAGQFPHVASVRNTANLHLCGGFIINNHWVVSVAGCTANRTPADTWIIIGVLFLTSGGTNVFTSNIINHPDYAPIGVLNDISLLQTRDPITFSNIVQPLELGSTFIGSGLQATFAGWGSIDHNLPFYNNLQWLNLLTIGNLECEWLLPTMTIMDNNICAISQVGQGVCRGNFGSALFIGNNAIGVSSWITGGCANRLPQVFTRISSHRASVHFCSGAIVADHWVLSAAHCITGRTPANTRVFVGLEQPSGPTNLDTAALIAHPAFQPALLSNDIGLIRTRDQIIFNDFIQPLPIGREEVPGGVSAVTVGSSGNEVRWVFSSTLTNPECIEAVGTGQPIFDTNICAMSIEDNFVQTGSVMMVGNTASGVLSWSIPRPGSPDFYTRISRFYNWIMSV</sequence>
<dbReference type="VEuPathDB" id="VectorBase:LLOJ009192"/>
<feature type="domain" description="Peptidase S1" evidence="4">
    <location>
        <begin position="396"/>
        <end position="566"/>
    </location>
</feature>
<evidence type="ECO:0000313" key="7">
    <source>
        <dbReference type="Proteomes" id="UP000092461"/>
    </source>
</evidence>
<keyword evidence="1" id="KW-1015">Disulfide bond</keyword>
<dbReference type="InterPro" id="IPR009003">
    <property type="entry name" value="Peptidase_S1_PA"/>
</dbReference>
<dbReference type="SUPFAM" id="SSF50494">
    <property type="entry name" value="Trypsin-like serine proteases"/>
    <property type="match status" value="3"/>
</dbReference>
<dbReference type="InterPro" id="IPR001314">
    <property type="entry name" value="Peptidase_S1A"/>
</dbReference>
<dbReference type="PANTHER" id="PTHR24250">
    <property type="entry name" value="CHYMOTRYPSIN-RELATED"/>
    <property type="match status" value="1"/>
</dbReference>
<dbReference type="AlphaFoldDB" id="A0A1B0CW07"/>
<dbReference type="GO" id="GO:0006508">
    <property type="term" value="P:proteolysis"/>
    <property type="evidence" value="ECO:0007669"/>
    <property type="project" value="UniProtKB-KW"/>
</dbReference>
<dbReference type="EMBL" id="GITU01009602">
    <property type="protein sequence ID" value="MBC1178305.1"/>
    <property type="molecule type" value="Transcribed_RNA"/>
</dbReference>
<reference evidence="6" key="3">
    <citation type="submission" date="2020-05" db="UniProtKB">
        <authorList>
            <consortium name="EnsemblMetazoa"/>
        </authorList>
    </citation>
    <scope>IDENTIFICATION</scope>
    <source>
        <strain evidence="6">Jacobina</strain>
    </source>
</reference>
<dbReference type="VEuPathDB" id="VectorBase:LLONM1_008813"/>
<dbReference type="PRINTS" id="PR00722">
    <property type="entry name" value="CHYMOTRYPSIN"/>
</dbReference>
<accession>A0A1B0CW07</accession>
<dbReference type="PROSITE" id="PS00134">
    <property type="entry name" value="TRYPSIN_HIS"/>
    <property type="match status" value="1"/>
</dbReference>
<dbReference type="Pfam" id="PF00089">
    <property type="entry name" value="Trypsin"/>
    <property type="match status" value="3"/>
</dbReference>
<dbReference type="InterPro" id="IPR001254">
    <property type="entry name" value="Trypsin_dom"/>
</dbReference>
<dbReference type="InterPro" id="IPR018114">
    <property type="entry name" value="TRYPSIN_HIS"/>
</dbReference>
<name>A0A1B0CW07_LUTLO</name>
<evidence type="ECO:0000313" key="6">
    <source>
        <dbReference type="EnsemblMetazoa" id="LLOJ009192-PA"/>
    </source>
</evidence>
<keyword evidence="3" id="KW-0732">Signal</keyword>